<accession>A0ABT1S9Z5</accession>
<gene>
    <name evidence="7" type="ORF">NE686_09335</name>
</gene>
<keyword evidence="2 5" id="KW-0812">Transmembrane</keyword>
<dbReference type="Proteomes" id="UP001524478">
    <property type="component" value="Unassembled WGS sequence"/>
</dbReference>
<dbReference type="InterPro" id="IPR052902">
    <property type="entry name" value="ABC-2_transporter"/>
</dbReference>
<organism evidence="7 8">
    <name type="scientific">Tissierella carlieri</name>
    <dbReference type="NCBI Taxonomy" id="689904"/>
    <lineage>
        <taxon>Bacteria</taxon>
        <taxon>Bacillati</taxon>
        <taxon>Bacillota</taxon>
        <taxon>Tissierellia</taxon>
        <taxon>Tissierellales</taxon>
        <taxon>Tissierellaceae</taxon>
        <taxon>Tissierella</taxon>
    </lineage>
</organism>
<evidence type="ECO:0000259" key="6">
    <source>
        <dbReference type="Pfam" id="PF12698"/>
    </source>
</evidence>
<evidence type="ECO:0000256" key="3">
    <source>
        <dbReference type="ARBA" id="ARBA00022989"/>
    </source>
</evidence>
<dbReference type="RefSeq" id="WP_256311295.1">
    <property type="nucleotide sequence ID" value="NZ_JANGAC010000006.1"/>
</dbReference>
<comment type="caution">
    <text evidence="7">The sequence shown here is derived from an EMBL/GenBank/DDBJ whole genome shotgun (WGS) entry which is preliminary data.</text>
</comment>
<dbReference type="PANTHER" id="PTHR43027:SF1">
    <property type="entry name" value="DOXORUBICIN RESISTANCE ABC TRANSPORTER PERMEASE PROTEIN DRRC-RELATED"/>
    <property type="match status" value="1"/>
</dbReference>
<dbReference type="PANTHER" id="PTHR43027">
    <property type="entry name" value="DOXORUBICIN RESISTANCE ABC TRANSPORTER PERMEASE PROTEIN DRRC-RELATED"/>
    <property type="match status" value="1"/>
</dbReference>
<evidence type="ECO:0000313" key="7">
    <source>
        <dbReference type="EMBL" id="MCQ4923286.1"/>
    </source>
</evidence>
<comment type="subcellular location">
    <subcellularLocation>
        <location evidence="1">Membrane</location>
        <topology evidence="1">Multi-pass membrane protein</topology>
    </subcellularLocation>
</comment>
<feature type="transmembrane region" description="Helical" evidence="5">
    <location>
        <begin position="20"/>
        <end position="39"/>
    </location>
</feature>
<evidence type="ECO:0000256" key="2">
    <source>
        <dbReference type="ARBA" id="ARBA00022692"/>
    </source>
</evidence>
<proteinExistence type="predicted"/>
<evidence type="ECO:0000256" key="5">
    <source>
        <dbReference type="SAM" id="Phobius"/>
    </source>
</evidence>
<feature type="transmembrane region" description="Helical" evidence="5">
    <location>
        <begin position="197"/>
        <end position="220"/>
    </location>
</feature>
<name>A0ABT1S9Z5_9FIRM</name>
<evidence type="ECO:0000256" key="4">
    <source>
        <dbReference type="ARBA" id="ARBA00023136"/>
    </source>
</evidence>
<sequence length="392" mass="44227">MKLLAYLKLSLKGLIKEFPAFLLSYAVYPIVLSLVMGYVQKDMFTPVVNDPIFSIIIVDEDNTKESQNLVSFLNSEDISKILTIKSNDSEKFDYTLRILKGYEDSLLGNSPSSIKVEAEENSSTTMGNVLVNIVDKYNKEISQDLIIRNNIENNSLSKEEKSKLVGEINAILTNAYSTDSIKTNIHNVRKNLNSYEYFSISFLNYAFIVFVMAVIASDALEKENGLYNRIMSTSITKFQYFNYGVMSNYLMMVVVNLIYVGAYKISGLSFKGSLPILLLIVLVQSFMITVIGTLISTIFKKKYGLPLVQVFLIFQLILGGMIGPLDKLGSNAIFTFFAKYKPDILISNTYKNYIIHNNLSSISNYLLIMVVISMVLYLINILAIQMKWGVSK</sequence>
<feature type="transmembrane region" description="Helical" evidence="5">
    <location>
        <begin position="240"/>
        <end position="262"/>
    </location>
</feature>
<feature type="transmembrane region" description="Helical" evidence="5">
    <location>
        <begin position="307"/>
        <end position="325"/>
    </location>
</feature>
<feature type="domain" description="ABC-2 type transporter transmembrane" evidence="6">
    <location>
        <begin position="20"/>
        <end position="382"/>
    </location>
</feature>
<protein>
    <submittedName>
        <fullName evidence="7">ABC transporter permease</fullName>
    </submittedName>
</protein>
<dbReference type="Pfam" id="PF12698">
    <property type="entry name" value="ABC2_membrane_3"/>
    <property type="match status" value="1"/>
</dbReference>
<reference evidence="7 8" key="1">
    <citation type="submission" date="2022-06" db="EMBL/GenBank/DDBJ databases">
        <title>Isolation of gut microbiota from human fecal samples.</title>
        <authorList>
            <person name="Pamer E.G."/>
            <person name="Barat B."/>
            <person name="Waligurski E."/>
            <person name="Medina S."/>
            <person name="Paddock L."/>
            <person name="Mostad J."/>
        </authorList>
    </citation>
    <scope>NUCLEOTIDE SEQUENCE [LARGE SCALE GENOMIC DNA]</scope>
    <source>
        <strain evidence="7 8">DFI.7.95</strain>
    </source>
</reference>
<dbReference type="EMBL" id="JANGAC010000006">
    <property type="protein sequence ID" value="MCQ4923286.1"/>
    <property type="molecule type" value="Genomic_DNA"/>
</dbReference>
<dbReference type="InterPro" id="IPR013525">
    <property type="entry name" value="ABC2_TM"/>
</dbReference>
<evidence type="ECO:0000313" key="8">
    <source>
        <dbReference type="Proteomes" id="UP001524478"/>
    </source>
</evidence>
<evidence type="ECO:0000256" key="1">
    <source>
        <dbReference type="ARBA" id="ARBA00004141"/>
    </source>
</evidence>
<keyword evidence="8" id="KW-1185">Reference proteome</keyword>
<feature type="transmembrane region" description="Helical" evidence="5">
    <location>
        <begin position="274"/>
        <end position="295"/>
    </location>
</feature>
<dbReference type="Gene3D" id="3.40.1710.10">
    <property type="entry name" value="abc type-2 transporter like domain"/>
    <property type="match status" value="1"/>
</dbReference>
<keyword evidence="3 5" id="KW-1133">Transmembrane helix</keyword>
<feature type="transmembrane region" description="Helical" evidence="5">
    <location>
        <begin position="365"/>
        <end position="384"/>
    </location>
</feature>
<keyword evidence="4 5" id="KW-0472">Membrane</keyword>